<evidence type="ECO:0000313" key="2">
    <source>
        <dbReference type="Proteomes" id="UP000315995"/>
    </source>
</evidence>
<accession>A0A5B8Y2E0</accession>
<dbReference type="AlphaFoldDB" id="A0A4Y6PM28"/>
<organism evidence="1 2">
    <name type="scientific">Persicimonas caeni</name>
    <dbReference type="NCBI Taxonomy" id="2292766"/>
    <lineage>
        <taxon>Bacteria</taxon>
        <taxon>Deltaproteobacteria</taxon>
        <taxon>Bradymonadales</taxon>
        <taxon>Bradymonadaceae</taxon>
        <taxon>Persicimonas</taxon>
    </lineage>
</organism>
<evidence type="ECO:0000313" key="1">
    <source>
        <dbReference type="EMBL" id="QDG49322.1"/>
    </source>
</evidence>
<accession>A0A4Y6PM28</accession>
<name>A0A4Y6PM28_PERCE</name>
<keyword evidence="2" id="KW-1185">Reference proteome</keyword>
<sequence length="271" mass="30802">MPPLPVATIELELPEPIEDLDVDDLAEFVALSRWKGFHGQAELWPPPNVYVGGFTSFPAPEDCTGGWIRGLNDGRILIVGQSARSKRDRYAWIVSWDGELDAEFIVGDDWMWDVLVLDDAFVVIHDDEQRDFADMKGIRAYGCNGELLYSYEHVFGCYAACATGPRSFLYVPFFKDSACHVDLDAEGTGETYWPIPKKLRLPLAISTVGEVTYFWRPYNDRDGVYRWKLGSEDCERIADAQDWLAVRGLTGGRFLYPRQDSYNIVYAERST</sequence>
<protein>
    <submittedName>
        <fullName evidence="1">Uncharacterized protein</fullName>
    </submittedName>
</protein>
<gene>
    <name evidence="1" type="ORF">FIV42_00795</name>
</gene>
<reference evidence="1 2" key="1">
    <citation type="submission" date="2019-06" db="EMBL/GenBank/DDBJ databases">
        <title>Persicimonas caeni gen. nov., sp. nov., a predatory bacterium isolated from solar saltern.</title>
        <authorList>
            <person name="Wang S."/>
        </authorList>
    </citation>
    <scope>NUCLEOTIDE SEQUENCE [LARGE SCALE GENOMIC DNA]</scope>
    <source>
        <strain evidence="1 2">YN101</strain>
    </source>
</reference>
<dbReference type="RefSeq" id="WP_141195821.1">
    <property type="nucleotide sequence ID" value="NZ_CP041186.1"/>
</dbReference>
<dbReference type="EMBL" id="CP041186">
    <property type="protein sequence ID" value="QDG49322.1"/>
    <property type="molecule type" value="Genomic_DNA"/>
</dbReference>
<proteinExistence type="predicted"/>
<dbReference type="Proteomes" id="UP000315995">
    <property type="component" value="Chromosome"/>
</dbReference>